<dbReference type="GO" id="GO:0003677">
    <property type="term" value="F:DNA binding"/>
    <property type="evidence" value="ECO:0007669"/>
    <property type="project" value="InterPro"/>
</dbReference>
<dbReference type="PANTHER" id="PTHR10429:SF0">
    <property type="entry name" value="DNA-3-METHYLADENINE GLYCOSYLASE"/>
    <property type="match status" value="1"/>
</dbReference>
<evidence type="ECO:0000313" key="6">
    <source>
        <dbReference type="EMBL" id="ALI36438.1"/>
    </source>
</evidence>
<dbReference type="GO" id="GO:0003905">
    <property type="term" value="F:alkylbase DNA N-glycosylase activity"/>
    <property type="evidence" value="ECO:0007669"/>
    <property type="project" value="InterPro"/>
</dbReference>
<name>A0A654LY55_9ARCH</name>
<proteinExistence type="inferred from homology"/>
<keyword evidence="7" id="KW-1185">Reference proteome</keyword>
<evidence type="ECO:0000256" key="3">
    <source>
        <dbReference type="ARBA" id="ARBA00022801"/>
    </source>
</evidence>
<evidence type="ECO:0000256" key="4">
    <source>
        <dbReference type="ARBA" id="ARBA00023204"/>
    </source>
</evidence>
<reference evidence="7" key="1">
    <citation type="submission" date="2015-10" db="EMBL/GenBank/DDBJ databases">
        <title>Niche specialization of a soil ammonia-oxidizing archaeon, Candidatus Nitrosocosmicus oleophilus.</title>
        <authorList>
            <person name="Jung M.-Y."/>
            <person name="Rhee S.-K."/>
        </authorList>
    </citation>
    <scope>NUCLEOTIDE SEQUENCE [LARGE SCALE GENOMIC DNA]</scope>
    <source>
        <strain evidence="7">MY3</strain>
    </source>
</reference>
<evidence type="ECO:0000256" key="2">
    <source>
        <dbReference type="ARBA" id="ARBA00022763"/>
    </source>
</evidence>
<dbReference type="KEGG" id="taa:NMY3_02238"/>
<dbReference type="PANTHER" id="PTHR10429">
    <property type="entry name" value="DNA-3-METHYLADENINE GLYCOSYLASE"/>
    <property type="match status" value="1"/>
</dbReference>
<dbReference type="SUPFAM" id="SSF50486">
    <property type="entry name" value="FMT C-terminal domain-like"/>
    <property type="match status" value="1"/>
</dbReference>
<gene>
    <name evidence="6" type="ORF">NMY3_02238</name>
</gene>
<dbReference type="InterPro" id="IPR003180">
    <property type="entry name" value="MPG"/>
</dbReference>
<dbReference type="AlphaFoldDB" id="A0A654LY55"/>
<dbReference type="CDD" id="cd00540">
    <property type="entry name" value="AAG"/>
    <property type="match status" value="1"/>
</dbReference>
<sequence length="215" mass="24832">MVRLKKSFFENDTVKVAYSLIGKVLVKYTNFMGNYFKTTGIITETEAYGYTDDPASHAYKKLTLRNASMFGEVGRLYVYFVYGNHYCLNIVARNHNQTAGAVLIRSMEPIEGISLMKLLRKSENIYNLTTGPGRLTQAFKITIKHNNLDTTDIAVNNYFYFEENESSSQFHKFIVDQTTRIGISTGIEKKWRFIMLNQDHHSLQYQPSKFLSKRS</sequence>
<dbReference type="Pfam" id="PF02245">
    <property type="entry name" value="Pur_DNA_glyco"/>
    <property type="match status" value="1"/>
</dbReference>
<dbReference type="HAMAP" id="MF_00527">
    <property type="entry name" value="3MGH"/>
    <property type="match status" value="1"/>
</dbReference>
<protein>
    <recommendedName>
        <fullName evidence="5">Putative 3-methyladenine DNA glycosylase</fullName>
        <ecNumber evidence="5">3.2.2.-</ecNumber>
    </recommendedName>
</protein>
<dbReference type="InterPro" id="IPR011034">
    <property type="entry name" value="Formyl_transferase-like_C_sf"/>
</dbReference>
<dbReference type="Proteomes" id="UP000058925">
    <property type="component" value="Chromosome"/>
</dbReference>
<dbReference type="InterPro" id="IPR036995">
    <property type="entry name" value="MPG_sf"/>
</dbReference>
<keyword evidence="4 5" id="KW-0234">DNA repair</keyword>
<dbReference type="EMBL" id="CP012850">
    <property type="protein sequence ID" value="ALI36438.1"/>
    <property type="molecule type" value="Genomic_DNA"/>
</dbReference>
<keyword evidence="3 5" id="KW-0378">Hydrolase</keyword>
<dbReference type="GO" id="GO:0006284">
    <property type="term" value="P:base-excision repair"/>
    <property type="evidence" value="ECO:0007669"/>
    <property type="project" value="InterPro"/>
</dbReference>
<evidence type="ECO:0000313" key="7">
    <source>
        <dbReference type="Proteomes" id="UP000058925"/>
    </source>
</evidence>
<evidence type="ECO:0000256" key="5">
    <source>
        <dbReference type="HAMAP-Rule" id="MF_00527"/>
    </source>
</evidence>
<keyword evidence="2 5" id="KW-0227">DNA damage</keyword>
<dbReference type="EC" id="3.2.2.-" evidence="5"/>
<organism evidence="6 7">
    <name type="scientific">Candidatus Nitrosocosmicus oleophilus</name>
    <dbReference type="NCBI Taxonomy" id="1353260"/>
    <lineage>
        <taxon>Archaea</taxon>
        <taxon>Nitrososphaerota</taxon>
        <taxon>Nitrososphaeria</taxon>
        <taxon>Nitrososphaerales</taxon>
        <taxon>Nitrososphaeraceae</taxon>
        <taxon>Candidatus Nitrosocosmicus</taxon>
    </lineage>
</organism>
<evidence type="ECO:0000256" key="1">
    <source>
        <dbReference type="ARBA" id="ARBA00009232"/>
    </source>
</evidence>
<dbReference type="Gene3D" id="3.10.300.10">
    <property type="entry name" value="Methylpurine-DNA glycosylase (MPG)"/>
    <property type="match status" value="1"/>
</dbReference>
<dbReference type="NCBIfam" id="TIGR00567">
    <property type="entry name" value="3mg"/>
    <property type="match status" value="1"/>
</dbReference>
<accession>A0A654LY55</accession>
<comment type="similarity">
    <text evidence="1 5">Belongs to the DNA glycosylase MPG family.</text>
</comment>